<dbReference type="EMBL" id="FNQK01000001">
    <property type="protein sequence ID" value="SDZ74638.1"/>
    <property type="molecule type" value="Genomic_DNA"/>
</dbReference>
<dbReference type="Gene3D" id="2.60.40.1120">
    <property type="entry name" value="Carboxypeptidase-like, regulatory domain"/>
    <property type="match status" value="1"/>
</dbReference>
<dbReference type="Proteomes" id="UP000198846">
    <property type="component" value="Unassembled WGS sequence"/>
</dbReference>
<dbReference type="SUPFAM" id="SSF49452">
    <property type="entry name" value="Starch-binding domain-like"/>
    <property type="match status" value="1"/>
</dbReference>
<dbReference type="SUPFAM" id="SSF69304">
    <property type="entry name" value="Tricorn protease N-terminal domain"/>
    <property type="match status" value="1"/>
</dbReference>
<dbReference type="InterPro" id="IPR011042">
    <property type="entry name" value="6-blade_b-propeller_TolB-like"/>
</dbReference>
<dbReference type="Gene3D" id="2.60.40.10">
    <property type="entry name" value="Immunoglobulins"/>
    <property type="match status" value="1"/>
</dbReference>
<feature type="domain" description="Fibronectin type-III" evidence="1">
    <location>
        <begin position="117"/>
        <end position="214"/>
    </location>
</feature>
<gene>
    <name evidence="2" type="ORF">SAMN04487990_101198</name>
</gene>
<organism evidence="2 3">
    <name type="scientific">Bizionia paragorgiae</name>
    <dbReference type="NCBI Taxonomy" id="283786"/>
    <lineage>
        <taxon>Bacteria</taxon>
        <taxon>Pseudomonadati</taxon>
        <taxon>Bacteroidota</taxon>
        <taxon>Flavobacteriia</taxon>
        <taxon>Flavobacteriales</taxon>
        <taxon>Flavobacteriaceae</taxon>
        <taxon>Bizionia</taxon>
    </lineage>
</organism>
<dbReference type="AlphaFoldDB" id="A0A1H3VKF7"/>
<dbReference type="PROSITE" id="PS50853">
    <property type="entry name" value="FN3"/>
    <property type="match status" value="1"/>
</dbReference>
<keyword evidence="3" id="KW-1185">Reference proteome</keyword>
<name>A0A1H3VKF7_BIZPA</name>
<dbReference type="RefSeq" id="WP_092131254.1">
    <property type="nucleotide sequence ID" value="NZ_FNQK01000001.1"/>
</dbReference>
<dbReference type="SUPFAM" id="SSF49265">
    <property type="entry name" value="Fibronectin type III"/>
    <property type="match status" value="1"/>
</dbReference>
<dbReference type="InterPro" id="IPR036116">
    <property type="entry name" value="FN3_sf"/>
</dbReference>
<accession>A0A1H3VKF7</accession>
<dbReference type="GO" id="GO:0004180">
    <property type="term" value="F:carboxypeptidase activity"/>
    <property type="evidence" value="ECO:0007669"/>
    <property type="project" value="UniProtKB-KW"/>
</dbReference>
<dbReference type="OrthoDB" id="9815657at2"/>
<evidence type="ECO:0000313" key="3">
    <source>
        <dbReference type="Proteomes" id="UP000198846"/>
    </source>
</evidence>
<reference evidence="2 3" key="1">
    <citation type="submission" date="2016-10" db="EMBL/GenBank/DDBJ databases">
        <authorList>
            <person name="de Groot N.N."/>
        </authorList>
    </citation>
    <scope>NUCLEOTIDE SEQUENCE [LARGE SCALE GENOMIC DNA]</scope>
    <source>
        <strain evidence="2 3">DSM 23842</strain>
    </source>
</reference>
<dbReference type="Gene3D" id="2.120.10.30">
    <property type="entry name" value="TolB, C-terminal domain"/>
    <property type="match status" value="1"/>
</dbReference>
<dbReference type="STRING" id="283786.SAMN04487990_101198"/>
<keyword evidence="2" id="KW-0645">Protease</keyword>
<dbReference type="InterPro" id="IPR003961">
    <property type="entry name" value="FN3_dom"/>
</dbReference>
<keyword evidence="2" id="KW-0378">Hydrolase</keyword>
<evidence type="ECO:0000259" key="1">
    <source>
        <dbReference type="PROSITE" id="PS50853"/>
    </source>
</evidence>
<dbReference type="InterPro" id="IPR013784">
    <property type="entry name" value="Carb-bd-like_fold"/>
</dbReference>
<dbReference type="Pfam" id="PF13620">
    <property type="entry name" value="CarboxypepD_reg"/>
    <property type="match status" value="1"/>
</dbReference>
<protein>
    <submittedName>
        <fullName evidence="2">Carboxypeptidase regulatory-like domain-containing protein</fullName>
    </submittedName>
</protein>
<dbReference type="InterPro" id="IPR013783">
    <property type="entry name" value="Ig-like_fold"/>
</dbReference>
<sequence>MKQLKTIIFLPFLFLVLTTCSEEQIDGNRLGSIEGKVVKTGSNEPLENVKVSTNPVTSTVFTDEEGHFEIRNAGVKTYAVQAELDGYVTAFESVSVVEDAPAEVAFELMLSNSNNQPPAVPILVAPEDLETEVSFEVQFTWEASDPNVDDDLSYVLELRNGTTNDIEIYETVQDTFYLASNLDLATTYFWQVKVNDGVNDDVASQISQFTTIASPNNPYFFVKQEDGNSVIYSGNEDSANNSESEIDVGLLKLTNSSNNSFRPRSNPVIDKIAYLRNVGGNTHIFTMNSGGGNKTQVTSAIPINGFRMDEVDFCWAQNGSQLYYPNLDKLYRINSDGSGLVLVFQTVDGSFISEVEESAFDTDLLLIKTNDSAGYNARLFTYRISTSLEETVIIENVAGAIGGIDITANGDLVLYTRDVSGSENVNYRIFESRIFIFDIPSLTQSQVLTNVLPGENDLDVKFSPTEGGVIFTRQGNNMGAIPGVYSFQFGGSTQEKYLFSAASMPDWK</sequence>
<proteinExistence type="predicted"/>
<evidence type="ECO:0000313" key="2">
    <source>
        <dbReference type="EMBL" id="SDZ74638.1"/>
    </source>
</evidence>
<keyword evidence="2" id="KW-0121">Carboxypeptidase</keyword>
<dbReference type="GO" id="GO:0030246">
    <property type="term" value="F:carbohydrate binding"/>
    <property type="evidence" value="ECO:0007669"/>
    <property type="project" value="InterPro"/>
</dbReference>